<dbReference type="FunFam" id="1.20.1640.10:FF:000001">
    <property type="entry name" value="Efflux pump membrane transporter"/>
    <property type="match status" value="1"/>
</dbReference>
<dbReference type="PANTHER" id="PTHR32063">
    <property type="match status" value="1"/>
</dbReference>
<dbReference type="PANTHER" id="PTHR32063:SF14">
    <property type="entry name" value="BLL4319 PROTEIN"/>
    <property type="match status" value="1"/>
</dbReference>
<feature type="transmembrane region" description="Helical" evidence="8">
    <location>
        <begin position="12"/>
        <end position="30"/>
    </location>
</feature>
<reference evidence="9 10" key="1">
    <citation type="submission" date="2015-03" db="EMBL/GenBank/DDBJ databases">
        <title>Draft genome sequences of two protease-producing strains of Arsukibacterium isolated from two cold and alkaline environments.</title>
        <authorList>
            <person name="Lylloff J.E."/>
            <person name="Skov L.B."/>
            <person name="Jepsen M."/>
            <person name="Hallin P.F."/>
            <person name="Sorensen S.J."/>
            <person name="Stougaard P."/>
            <person name="Glaring M.A."/>
        </authorList>
    </citation>
    <scope>NUCLEOTIDE SEQUENCE [LARGE SCALE GENOMIC DNA]</scope>
    <source>
        <strain evidence="9 10">GCM72</strain>
    </source>
</reference>
<dbReference type="GO" id="GO:0042910">
    <property type="term" value="F:xenobiotic transmembrane transporter activity"/>
    <property type="evidence" value="ECO:0007669"/>
    <property type="project" value="TreeGrafter"/>
</dbReference>
<dbReference type="Proteomes" id="UP000034228">
    <property type="component" value="Unassembled WGS sequence"/>
</dbReference>
<organism evidence="9 10">
    <name type="scientific">Arsukibacterium ikkense</name>
    <dbReference type="NCBI Taxonomy" id="336831"/>
    <lineage>
        <taxon>Bacteria</taxon>
        <taxon>Pseudomonadati</taxon>
        <taxon>Pseudomonadota</taxon>
        <taxon>Gammaproteobacteria</taxon>
        <taxon>Chromatiales</taxon>
        <taxon>Chromatiaceae</taxon>
        <taxon>Arsukibacterium</taxon>
    </lineage>
</organism>
<feature type="transmembrane region" description="Helical" evidence="8">
    <location>
        <begin position="910"/>
        <end position="931"/>
    </location>
</feature>
<dbReference type="PRINTS" id="PR00702">
    <property type="entry name" value="ACRIFLAVINRP"/>
</dbReference>
<dbReference type="SUPFAM" id="SSF82693">
    <property type="entry name" value="Multidrug efflux transporter AcrB pore domain, PN1, PN2, PC1 and PC2 subdomains"/>
    <property type="match status" value="4"/>
</dbReference>
<feature type="transmembrane region" description="Helical" evidence="8">
    <location>
        <begin position="386"/>
        <end position="410"/>
    </location>
</feature>
<feature type="transmembrane region" description="Helical" evidence="8">
    <location>
        <begin position="880"/>
        <end position="904"/>
    </location>
</feature>
<name>A0A0M2V5E6_9GAMM</name>
<evidence type="ECO:0000256" key="4">
    <source>
        <dbReference type="ARBA" id="ARBA00022519"/>
    </source>
</evidence>
<dbReference type="GO" id="GO:0005886">
    <property type="term" value="C:plasma membrane"/>
    <property type="evidence" value="ECO:0007669"/>
    <property type="project" value="UniProtKB-SubCell"/>
</dbReference>
<comment type="subcellular location">
    <subcellularLocation>
        <location evidence="1">Cell inner membrane</location>
        <topology evidence="1">Multi-pass membrane protein</topology>
    </subcellularLocation>
</comment>
<dbReference type="AlphaFoldDB" id="A0A0M2V5E6"/>
<dbReference type="STRING" id="336831.WG68_09505"/>
<keyword evidence="2" id="KW-0813">Transport</keyword>
<dbReference type="SUPFAM" id="SSF82714">
    <property type="entry name" value="Multidrug efflux transporter AcrB TolC docking domain, DN and DC subdomains"/>
    <property type="match status" value="2"/>
</dbReference>
<sequence>MRFTDVFIKKPILSVVVSLFILLMGLRAIMDMNVRQFPEIQNAVVTVSTVYVGADADLIQGFITTPLEREIAAAEGIDYLVSTSVAGVSTIEAYLRLDYEPNQALTQIAAQVNKIRSELPQNARDPVISLKVGQDVAAMYLSFYSEVLGNNQITDYLVRVIEPQLATIPGVQRAEILGARTFAMRIWLDPVKMAAFGITGSDVSGALRSNNVLAALGRTKGQMVAVDLNAATDLHSVEQFQQLVISSDSQSVVRLSDIATVELGAESYESSVSFNGLAATFIGIEISPDANALDVIAEVRKIWERDIIPQLPEGLDADIPYDSTEYIENAIDEVVISIVLALVIVVLVIYAFLGSLRSVIIPAVAIPVSLIGTFFLMWLMGFSINLLTLLAMVLAIGIVVDDAIIMLENIHRFIEEGKSRTEAAILGARQLAWPIITMSTTLVAVFLPIGFVGGLTGVLFVEFAFTLAASVVLSGVVALTLSPMMCAYILKPHQAGDQHEKSLEAWLDKQFERLRHGYQRQLHGALNAMPVVLTFGAIVLLSCYFLFITSPSELEPAEDQGFVFSILEADSYATLDYLERNTKELNRLSAEAPEIKNIFIINGTGSTNNAIAGFVLAPWDQRSRTTAQVLEQNIQPFMADLPGLNSFALVPPSLPSPGGGTPVEFIVGSTQSFDALQEVVQQILGRAMASGRFIFVDSDLKINRPRQTVQVDRDKAALMGVSMQQIAADLGSLLSGADAGRFALDNRSYRVIPQVERAERLNPDQLKQYYTRNSAGELVPLSALVTLTESVQPQALRGFQQLNAVKISGVPRPGVPLGEALAVLDDIAAELLPAGFSVDYAGQSRQFKAEGQQLVVTFFFALIVIFLILAAQFESFKNAIIIMVTVPMSVCGALIFTSLGFTSINIYTQVGLLTLVGLIAKHGILIVEFANQLQLEGKSKRDAIEEATSLRLRPILMTTAATVLAMIPLLIATGAGAGSRYAMGLVIASGMTIGTLFTLYVVPAMYLLLARDYQLQPESAHAAESINSTTM</sequence>
<gene>
    <name evidence="9" type="ORF">WG68_09505</name>
</gene>
<accession>A0A0M2V5E6</accession>
<feature type="transmembrane region" description="Helical" evidence="8">
    <location>
        <begin position="431"/>
        <end position="452"/>
    </location>
</feature>
<evidence type="ECO:0000313" key="9">
    <source>
        <dbReference type="EMBL" id="KKO45609.1"/>
    </source>
</evidence>
<evidence type="ECO:0000256" key="2">
    <source>
        <dbReference type="ARBA" id="ARBA00022448"/>
    </source>
</evidence>
<evidence type="ECO:0000256" key="6">
    <source>
        <dbReference type="ARBA" id="ARBA00022989"/>
    </source>
</evidence>
<dbReference type="Gene3D" id="3.30.2090.10">
    <property type="entry name" value="Multidrug efflux transporter AcrB TolC docking domain, DN and DC subdomains"/>
    <property type="match status" value="2"/>
</dbReference>
<keyword evidence="3" id="KW-1003">Cell membrane</keyword>
<dbReference type="PATRIC" id="fig|336831.14.peg.203"/>
<dbReference type="Gene3D" id="3.30.70.1320">
    <property type="entry name" value="Multidrug efflux transporter AcrB pore domain like"/>
    <property type="match status" value="1"/>
</dbReference>
<comment type="caution">
    <text evidence="9">The sequence shown here is derived from an EMBL/GenBank/DDBJ whole genome shotgun (WGS) entry which is preliminary data.</text>
</comment>
<evidence type="ECO:0000256" key="3">
    <source>
        <dbReference type="ARBA" id="ARBA00022475"/>
    </source>
</evidence>
<evidence type="ECO:0000256" key="1">
    <source>
        <dbReference type="ARBA" id="ARBA00004429"/>
    </source>
</evidence>
<feature type="transmembrane region" description="Helical" evidence="8">
    <location>
        <begin position="458"/>
        <end position="481"/>
    </location>
</feature>
<protein>
    <submittedName>
        <fullName evidence="9">Acriflavine resistance protein B</fullName>
    </submittedName>
</protein>
<dbReference type="Gene3D" id="1.20.1640.10">
    <property type="entry name" value="Multidrug efflux transporter AcrB transmembrane domain"/>
    <property type="match status" value="2"/>
</dbReference>
<feature type="transmembrane region" description="Helical" evidence="8">
    <location>
        <begin position="854"/>
        <end position="873"/>
    </location>
</feature>
<evidence type="ECO:0000256" key="8">
    <source>
        <dbReference type="SAM" id="Phobius"/>
    </source>
</evidence>
<evidence type="ECO:0000256" key="5">
    <source>
        <dbReference type="ARBA" id="ARBA00022692"/>
    </source>
</evidence>
<dbReference type="RefSeq" id="WP_046557455.1">
    <property type="nucleotide sequence ID" value="NZ_LAHO01000008.1"/>
</dbReference>
<feature type="transmembrane region" description="Helical" evidence="8">
    <location>
        <begin position="334"/>
        <end position="353"/>
    </location>
</feature>
<dbReference type="OrthoDB" id="9758297at2"/>
<feature type="transmembrane region" description="Helical" evidence="8">
    <location>
        <begin position="952"/>
        <end position="975"/>
    </location>
</feature>
<dbReference type="InterPro" id="IPR027463">
    <property type="entry name" value="AcrB_DN_DC_subdom"/>
</dbReference>
<feature type="transmembrane region" description="Helical" evidence="8">
    <location>
        <begin position="360"/>
        <end position="380"/>
    </location>
</feature>
<keyword evidence="5 8" id="KW-0812">Transmembrane</keyword>
<feature type="transmembrane region" description="Helical" evidence="8">
    <location>
        <begin position="525"/>
        <end position="547"/>
    </location>
</feature>
<dbReference type="InterPro" id="IPR001036">
    <property type="entry name" value="Acrflvin-R"/>
</dbReference>
<dbReference type="Gene3D" id="3.30.70.1440">
    <property type="entry name" value="Multidrug efflux transporter AcrB pore domain"/>
    <property type="match status" value="1"/>
</dbReference>
<evidence type="ECO:0000256" key="7">
    <source>
        <dbReference type="ARBA" id="ARBA00023136"/>
    </source>
</evidence>
<keyword evidence="7 8" id="KW-0472">Membrane</keyword>
<feature type="transmembrane region" description="Helical" evidence="8">
    <location>
        <begin position="981"/>
        <end position="1009"/>
    </location>
</feature>
<dbReference type="EMBL" id="LAHO01000008">
    <property type="protein sequence ID" value="KKO45609.1"/>
    <property type="molecule type" value="Genomic_DNA"/>
</dbReference>
<keyword evidence="10" id="KW-1185">Reference proteome</keyword>
<dbReference type="SUPFAM" id="SSF82866">
    <property type="entry name" value="Multidrug efflux transporter AcrB transmembrane domain"/>
    <property type="match status" value="2"/>
</dbReference>
<proteinExistence type="predicted"/>
<keyword evidence="4" id="KW-0997">Cell inner membrane</keyword>
<keyword evidence="6 8" id="KW-1133">Transmembrane helix</keyword>
<dbReference type="Pfam" id="PF00873">
    <property type="entry name" value="ACR_tran"/>
    <property type="match status" value="1"/>
</dbReference>
<dbReference type="Gene3D" id="3.30.70.1430">
    <property type="entry name" value="Multidrug efflux transporter AcrB pore domain"/>
    <property type="match status" value="2"/>
</dbReference>
<evidence type="ECO:0000313" key="10">
    <source>
        <dbReference type="Proteomes" id="UP000034228"/>
    </source>
</evidence>